<dbReference type="InterPro" id="IPR037054">
    <property type="entry name" value="A-glucoronidase_C_sf"/>
</dbReference>
<dbReference type="PANTHER" id="PTHR39207">
    <property type="entry name" value="ALPHA-GLUCURONIDASE A"/>
    <property type="match status" value="1"/>
</dbReference>
<dbReference type="GO" id="GO:0046559">
    <property type="term" value="F:alpha-glucuronidase activity"/>
    <property type="evidence" value="ECO:0007669"/>
    <property type="project" value="UniProtKB-EC"/>
</dbReference>
<keyword evidence="4 8" id="KW-0119">Carbohydrate metabolism</keyword>
<protein>
    <recommendedName>
        <fullName evidence="8">Xylan alpha-1,2-glucuronidase</fullName>
        <ecNumber evidence="8">3.2.1.131</ecNumber>
    </recommendedName>
</protein>
<evidence type="ECO:0000256" key="8">
    <source>
        <dbReference type="RuleBase" id="RU361198"/>
    </source>
</evidence>
<evidence type="ECO:0000256" key="5">
    <source>
        <dbReference type="ARBA" id="ARBA00023295"/>
    </source>
</evidence>
<evidence type="ECO:0000256" key="1">
    <source>
        <dbReference type="ARBA" id="ARBA00008833"/>
    </source>
</evidence>
<feature type="domain" description="Alpha glucuronidase N-terminal" evidence="9">
    <location>
        <begin position="16"/>
        <end position="130"/>
    </location>
</feature>
<accession>A0ABS2SUK9</accession>
<dbReference type="PIRSF" id="PIRSF029900">
    <property type="entry name" value="Alpha-glucuronds"/>
    <property type="match status" value="1"/>
</dbReference>
<dbReference type="Pfam" id="PF07477">
    <property type="entry name" value="Glyco_hydro_67C"/>
    <property type="match status" value="1"/>
</dbReference>
<dbReference type="PANTHER" id="PTHR39207:SF1">
    <property type="entry name" value="ALPHA-GLUCURONIDASE A"/>
    <property type="match status" value="1"/>
</dbReference>
<dbReference type="SUPFAM" id="SSF55545">
    <property type="entry name" value="beta-N-acetylhexosaminidase-like domain"/>
    <property type="match status" value="1"/>
</dbReference>
<organism evidence="12 13">
    <name type="scientific">Shouchella xiaoxiensis</name>
    <dbReference type="NCBI Taxonomy" id="766895"/>
    <lineage>
        <taxon>Bacteria</taxon>
        <taxon>Bacillati</taxon>
        <taxon>Bacillota</taxon>
        <taxon>Bacilli</taxon>
        <taxon>Bacillales</taxon>
        <taxon>Bacillaceae</taxon>
        <taxon>Shouchella</taxon>
    </lineage>
</organism>
<sequence>MQHVEMESMTEQAYRCWLQYETILNKQEEAHYWSYVQTISLQKETLIGQAIKRELNLAVESMFGKTSTWQEDAQLVLTTVADKARLRKHGINQEEIAELNEEGYIIKEKDNQLIVVGASEKGLLYGVFHLLRLISQKQSLTDLTIQDAPQNQIRMLNQWDNIDGSIERGYSGQSIFYSNGTVTTDEKRLTDYARLLASVGINAISINNVNVWKEETHLISERYLTDVQRLEEIFQSYGVTVYLSINFASPIELGHLDTADPLDAGVQQWWKEKVAEIYSYMPRFGGFVVKADSEHRPGPFTYERDHADGANLLADALSPYNGMVIWRCFVYNCMQDWRDRKTDRARAAYDHFVPLDGRFRDNVVLQIKNGPMDFQVREPVSPLFGALQQTNQLLEFQITQEYLGQQKDLCYLVPMWKEVLQFDTKVQGEGSTVQSIVNGSLYQAKISGIAAVANSGDEQSWTGHTLAQANLFGYGRLTWNADLTAEEILHEWIVLTFGHEEKLKRVLSEMLLASWSIYENYTTPLGIGWMVNPNHHYGVNVDGYEYSRWGTYHFADREGLGVDRTRESGTAFVDQYAKENADRFNALDQCPDDLLLFFHHVPYTHRLKNGKTVIQHYYDSHFEGVTDVEWLISEWQSLKSLIDPYRYKNVAERLQLQLSNAREWRDQVNTYFLRKSGIPDADGRKMYE</sequence>
<proteinExistence type="inferred from homology"/>
<dbReference type="Gene3D" id="3.90.1330.10">
    <property type="entry name" value="Alpha-glucuronidase, C-terminal domain"/>
    <property type="match status" value="1"/>
</dbReference>
<evidence type="ECO:0000256" key="2">
    <source>
        <dbReference type="ARBA" id="ARBA00022651"/>
    </source>
</evidence>
<dbReference type="InterPro" id="IPR011099">
    <property type="entry name" value="Glyco_hydro_67_C"/>
</dbReference>
<evidence type="ECO:0000256" key="3">
    <source>
        <dbReference type="ARBA" id="ARBA00022801"/>
    </source>
</evidence>
<name>A0ABS2SUK9_9BACI</name>
<comment type="subunit">
    <text evidence="8">Homodimer.</text>
</comment>
<dbReference type="EMBL" id="JAFBCV010000007">
    <property type="protein sequence ID" value="MBM7839207.1"/>
    <property type="molecule type" value="Genomic_DNA"/>
</dbReference>
<evidence type="ECO:0000259" key="11">
    <source>
        <dbReference type="Pfam" id="PF07488"/>
    </source>
</evidence>
<evidence type="ECO:0000259" key="9">
    <source>
        <dbReference type="Pfam" id="PF03648"/>
    </source>
</evidence>
<keyword evidence="3 7" id="KW-0378">Hydrolase</keyword>
<dbReference type="Gene3D" id="3.30.379.10">
    <property type="entry name" value="Chitobiase/beta-hexosaminidase domain 2-like"/>
    <property type="match status" value="1"/>
</dbReference>
<evidence type="ECO:0000313" key="13">
    <source>
        <dbReference type="Proteomes" id="UP001179280"/>
    </source>
</evidence>
<comment type="catalytic activity">
    <reaction evidence="8">
        <text>Hydrolysis of (1-&gt;2)-alpha-D-(4-O-methyl)glucuronosyl links in the main chain of hardwood xylans.</text>
        <dbReference type="EC" id="3.2.1.131"/>
    </reaction>
</comment>
<evidence type="ECO:0000313" key="12">
    <source>
        <dbReference type="EMBL" id="MBM7839207.1"/>
    </source>
</evidence>
<feature type="domain" description="Glycosyl hydrolase family 67 catalytic" evidence="11">
    <location>
        <begin position="134"/>
        <end position="461"/>
    </location>
</feature>
<keyword evidence="2 7" id="KW-0858">Xylan degradation</keyword>
<dbReference type="Proteomes" id="UP001179280">
    <property type="component" value="Unassembled WGS sequence"/>
</dbReference>
<keyword evidence="5 7" id="KW-0326">Glycosidase</keyword>
<reference evidence="12" key="1">
    <citation type="submission" date="2021-01" db="EMBL/GenBank/DDBJ databases">
        <title>Genomic Encyclopedia of Type Strains, Phase IV (KMG-IV): sequencing the most valuable type-strain genomes for metagenomic binning, comparative biology and taxonomic classification.</title>
        <authorList>
            <person name="Goeker M."/>
        </authorList>
    </citation>
    <scope>NUCLEOTIDE SEQUENCE</scope>
    <source>
        <strain evidence="12">DSM 21943</strain>
    </source>
</reference>
<dbReference type="SUPFAM" id="SSF51445">
    <property type="entry name" value="(Trans)glycosidases"/>
    <property type="match status" value="1"/>
</dbReference>
<dbReference type="InterPro" id="IPR011100">
    <property type="entry name" value="Glyco_hydro_67_cat"/>
</dbReference>
<comment type="similarity">
    <text evidence="1 7 8">Belongs to the glycosyl hydrolase 67 family.</text>
</comment>
<dbReference type="InterPro" id="IPR011395">
    <property type="entry name" value="Glyco_hydro_67_aGlcAse"/>
</dbReference>
<dbReference type="EC" id="3.2.1.131" evidence="8"/>
<dbReference type="Pfam" id="PF03648">
    <property type="entry name" value="Glyco_hydro_67N"/>
    <property type="match status" value="1"/>
</dbReference>
<evidence type="ECO:0000259" key="10">
    <source>
        <dbReference type="Pfam" id="PF07477"/>
    </source>
</evidence>
<evidence type="ECO:0000256" key="6">
    <source>
        <dbReference type="ARBA" id="ARBA00023326"/>
    </source>
</evidence>
<dbReference type="InterPro" id="IPR017853">
    <property type="entry name" value="GH"/>
</dbReference>
<feature type="domain" description="Glycosyl hydrolase family 67 C-terminal" evidence="10">
    <location>
        <begin position="462"/>
        <end position="684"/>
    </location>
</feature>
<dbReference type="RefSeq" id="WP_204466513.1">
    <property type="nucleotide sequence ID" value="NZ_JAFBCV010000007.1"/>
</dbReference>
<dbReference type="Pfam" id="PF07488">
    <property type="entry name" value="Glyco_hydro_67M"/>
    <property type="match status" value="1"/>
</dbReference>
<comment type="caution">
    <text evidence="12">The sequence shown here is derived from an EMBL/GenBank/DDBJ whole genome shotgun (WGS) entry which is preliminary data.</text>
</comment>
<evidence type="ECO:0000256" key="4">
    <source>
        <dbReference type="ARBA" id="ARBA00023277"/>
    </source>
</evidence>
<keyword evidence="6 8" id="KW-0624">Polysaccharide degradation</keyword>
<keyword evidence="13" id="KW-1185">Reference proteome</keyword>
<dbReference type="InterPro" id="IPR005154">
    <property type="entry name" value="Glyco_hydro_67_aGlcAse_N"/>
</dbReference>
<dbReference type="Gene3D" id="3.20.20.80">
    <property type="entry name" value="Glycosidases"/>
    <property type="match status" value="1"/>
</dbReference>
<dbReference type="InterPro" id="IPR029018">
    <property type="entry name" value="Hex-like_dom2"/>
</dbReference>
<evidence type="ECO:0000256" key="7">
    <source>
        <dbReference type="PIRNR" id="PIRNR029900"/>
    </source>
</evidence>
<gene>
    <name evidence="12" type="ORF">JOC54_002478</name>
</gene>